<dbReference type="Proteomes" id="UP000245771">
    <property type="component" value="Unassembled WGS sequence"/>
</dbReference>
<keyword evidence="4 11" id="KW-0256">Endoplasmic reticulum</keyword>
<dbReference type="PROSITE" id="PS50216">
    <property type="entry name" value="DHHC"/>
    <property type="match status" value="1"/>
</dbReference>
<evidence type="ECO:0000256" key="9">
    <source>
        <dbReference type="ARBA" id="ARBA00023315"/>
    </source>
</evidence>
<dbReference type="InterPro" id="IPR039859">
    <property type="entry name" value="PFA4/ZDH16/20/ERF2-like"/>
</dbReference>
<keyword evidence="6 11" id="KW-0472">Membrane</keyword>
<evidence type="ECO:0000256" key="5">
    <source>
        <dbReference type="ARBA" id="ARBA00022989"/>
    </source>
</evidence>
<evidence type="ECO:0000256" key="12">
    <source>
        <dbReference type="RuleBase" id="RU079119"/>
    </source>
</evidence>
<comment type="catalytic activity">
    <reaction evidence="10 11 12">
        <text>L-cysteinyl-[protein] + hexadecanoyl-CoA = S-hexadecanoyl-L-cysteinyl-[protein] + CoA</text>
        <dbReference type="Rhea" id="RHEA:36683"/>
        <dbReference type="Rhea" id="RHEA-COMP:10131"/>
        <dbReference type="Rhea" id="RHEA-COMP:11032"/>
        <dbReference type="ChEBI" id="CHEBI:29950"/>
        <dbReference type="ChEBI" id="CHEBI:57287"/>
        <dbReference type="ChEBI" id="CHEBI:57379"/>
        <dbReference type="ChEBI" id="CHEBI:74151"/>
        <dbReference type="EC" id="2.3.1.225"/>
    </reaction>
</comment>
<keyword evidence="16" id="KW-1185">Reference proteome</keyword>
<evidence type="ECO:0000256" key="13">
    <source>
        <dbReference type="SAM" id="MobiDB-lite"/>
    </source>
</evidence>
<keyword evidence="9 11" id="KW-0012">Acyltransferase</keyword>
<feature type="region of interest" description="Disordered" evidence="13">
    <location>
        <begin position="92"/>
        <end position="112"/>
    </location>
</feature>
<feature type="compositionally biased region" description="Polar residues" evidence="13">
    <location>
        <begin position="429"/>
        <end position="439"/>
    </location>
</feature>
<organism evidence="15 16">
    <name type="scientific">Meira miltonrushii</name>
    <dbReference type="NCBI Taxonomy" id="1280837"/>
    <lineage>
        <taxon>Eukaryota</taxon>
        <taxon>Fungi</taxon>
        <taxon>Dikarya</taxon>
        <taxon>Basidiomycota</taxon>
        <taxon>Ustilaginomycotina</taxon>
        <taxon>Exobasidiomycetes</taxon>
        <taxon>Exobasidiales</taxon>
        <taxon>Brachybasidiaceae</taxon>
        <taxon>Meira</taxon>
    </lineage>
</organism>
<comment type="similarity">
    <text evidence="11">Belongs to the DHHC palmitoyltransferase family. PFA4 subfamily.</text>
</comment>
<dbReference type="InterPro" id="IPR001594">
    <property type="entry name" value="Palmitoyltrfase_DHHC"/>
</dbReference>
<dbReference type="InParanoid" id="A0A316V4P8"/>
<keyword evidence="7 11" id="KW-0564">Palmitate</keyword>
<feature type="region of interest" description="Disordered" evidence="13">
    <location>
        <begin position="529"/>
        <end position="552"/>
    </location>
</feature>
<protein>
    <recommendedName>
        <fullName evidence="11">Palmitoyltransferase PFA4</fullName>
        <ecNumber evidence="11">2.3.1.225</ecNumber>
    </recommendedName>
    <alternativeName>
        <fullName evidence="11">Protein S-acyltransferase</fullName>
        <shortName evidence="11">PAT</shortName>
    </alternativeName>
    <alternativeName>
        <fullName evidence="11">Protein fatty acyltransferase 4</fullName>
    </alternativeName>
</protein>
<feature type="transmembrane region" description="Helical" evidence="11 12">
    <location>
        <begin position="203"/>
        <end position="230"/>
    </location>
</feature>
<feature type="active site" description="S-palmitoyl cysteine intermediate" evidence="11">
    <location>
        <position position="147"/>
    </location>
</feature>
<dbReference type="EC" id="2.3.1.225" evidence="11"/>
<evidence type="ECO:0000256" key="1">
    <source>
        <dbReference type="ARBA" id="ARBA00004141"/>
    </source>
</evidence>
<evidence type="ECO:0000256" key="6">
    <source>
        <dbReference type="ARBA" id="ARBA00023136"/>
    </source>
</evidence>
<evidence type="ECO:0000313" key="16">
    <source>
        <dbReference type="Proteomes" id="UP000245771"/>
    </source>
</evidence>
<accession>A0A316V4P8</accession>
<proteinExistence type="inferred from homology"/>
<feature type="transmembrane region" description="Helical" evidence="11 12">
    <location>
        <begin position="56"/>
        <end position="75"/>
    </location>
</feature>
<gene>
    <name evidence="11" type="primary">PFA4</name>
    <name evidence="15" type="ORF">FA14DRAFT_174161</name>
</gene>
<feature type="transmembrane region" description="Helical" evidence="11 12">
    <location>
        <begin position="20"/>
        <end position="44"/>
    </location>
</feature>
<feature type="region of interest" description="Disordered" evidence="13">
    <location>
        <begin position="470"/>
        <end position="493"/>
    </location>
</feature>
<name>A0A316V4P8_9BASI</name>
<evidence type="ECO:0000313" key="15">
    <source>
        <dbReference type="EMBL" id="PWN32432.1"/>
    </source>
</evidence>
<keyword evidence="8 11" id="KW-0449">Lipoprotein</keyword>
<dbReference type="STRING" id="1280837.A0A316V4P8"/>
<evidence type="ECO:0000256" key="2">
    <source>
        <dbReference type="ARBA" id="ARBA00022679"/>
    </source>
</evidence>
<keyword evidence="3 11" id="KW-0812">Transmembrane</keyword>
<evidence type="ECO:0000256" key="8">
    <source>
        <dbReference type="ARBA" id="ARBA00023288"/>
    </source>
</evidence>
<feature type="region of interest" description="Disordered" evidence="13">
    <location>
        <begin position="308"/>
        <end position="447"/>
    </location>
</feature>
<keyword evidence="5 11" id="KW-1133">Transmembrane helix</keyword>
<dbReference type="PANTHER" id="PTHR12246">
    <property type="entry name" value="PALMITOYLTRANSFERASE ZDHHC16"/>
    <property type="match status" value="1"/>
</dbReference>
<comment type="subcellular location">
    <subcellularLocation>
        <location evidence="11">Endoplasmic reticulum membrane</location>
        <topology evidence="11">Multi-pass membrane protein</topology>
    </subcellularLocation>
    <subcellularLocation>
        <location evidence="1">Membrane</location>
        <topology evidence="1">Multi-pass membrane protein</topology>
    </subcellularLocation>
</comment>
<comment type="function">
    <text evidence="11">Mediates the reversible addition of palmitate to target proteins, thereby regulating their membrane association and biological function.</text>
</comment>
<evidence type="ECO:0000256" key="10">
    <source>
        <dbReference type="ARBA" id="ARBA00048048"/>
    </source>
</evidence>
<dbReference type="GO" id="GO:0019706">
    <property type="term" value="F:protein-cysteine S-palmitoyltransferase activity"/>
    <property type="evidence" value="ECO:0007669"/>
    <property type="project" value="UniProtKB-UniRule"/>
</dbReference>
<evidence type="ECO:0000256" key="7">
    <source>
        <dbReference type="ARBA" id="ARBA00023139"/>
    </source>
</evidence>
<dbReference type="OrthoDB" id="331948at2759"/>
<feature type="compositionally biased region" description="Acidic residues" evidence="13">
    <location>
        <begin position="365"/>
        <end position="374"/>
    </location>
</feature>
<sequence length="566" mass="66116">MESSKPRRSSLKPEEQAWVFGTVCLITFLVFSLQITIIIPHFLYQLPLRREDAIWKLCKVLVPFNIGALGIYWNYYNCVSMDPGGIPKGWKPPKEVLQPAQDDEKEHNSTSSQQQVRYCKPCKAFKPPRTHHCRTCKRCVLRMDHHCPWVANCIGQRNYASFIRFLFCVDVTCLMHLTLLTARVADYWWLEKGGIWRSPSTPTMVMMVLNYAFCLPTLMIVGIFSFYHFWCLTANTTTIEGWEKDKVERMVNRGRIRQVDYPFDLGFIRNITSVLGRSPLFWCLPSETKGDGLRYDVGEEVDEIQQFFWPPKDPEHLTQTRKRSRKADTSGDPFTYGNGGFNPALKPSNALRQRSKVPPWHPDYEKEEEEDEQDSAQQAGVDLTDGCLPNPTNEETDSSAFAFMDGAEYDRRQMEEMQSDNESDEEGQAITSAHEYTQTRVRRGSEGYEVRPKRYDVAYAYEAEEEEQRHRLEWEDDSEGSEGVHFIGGDGEQDERTWLWRQQQEEEEAVRQQIQEEWRKELRERGLKDFKNDFTIQQDPDRNGTKPLLPSEIMQKRAEWQSQQTQ</sequence>
<evidence type="ECO:0000256" key="11">
    <source>
        <dbReference type="HAMAP-Rule" id="MF_03199"/>
    </source>
</evidence>
<dbReference type="EMBL" id="KZ819605">
    <property type="protein sequence ID" value="PWN32432.1"/>
    <property type="molecule type" value="Genomic_DNA"/>
</dbReference>
<reference evidence="15 16" key="1">
    <citation type="journal article" date="2018" name="Mol. Biol. Evol.">
        <title>Broad Genomic Sampling Reveals a Smut Pathogenic Ancestry of the Fungal Clade Ustilaginomycotina.</title>
        <authorList>
            <person name="Kijpornyongpan T."/>
            <person name="Mondo S.J."/>
            <person name="Barry K."/>
            <person name="Sandor L."/>
            <person name="Lee J."/>
            <person name="Lipzen A."/>
            <person name="Pangilinan J."/>
            <person name="LaButti K."/>
            <person name="Hainaut M."/>
            <person name="Henrissat B."/>
            <person name="Grigoriev I.V."/>
            <person name="Spatafora J.W."/>
            <person name="Aime M.C."/>
        </authorList>
    </citation>
    <scope>NUCLEOTIDE SEQUENCE [LARGE SCALE GENOMIC DNA]</scope>
    <source>
        <strain evidence="15 16">MCA 3882</strain>
    </source>
</reference>
<dbReference type="InterPro" id="IPR033682">
    <property type="entry name" value="PFA4"/>
</dbReference>
<comment type="domain">
    <text evidence="11 12">The DHHC domain is required for palmitoyltransferase activity.</text>
</comment>
<keyword evidence="2 11" id="KW-0808">Transferase</keyword>
<dbReference type="AlphaFoldDB" id="A0A316V4P8"/>
<dbReference type="HAMAP" id="MF_03199">
    <property type="entry name" value="DHHC_PAT_PFA4"/>
    <property type="match status" value="1"/>
</dbReference>
<feature type="domain" description="Palmitoyltransferase DHHC" evidence="14">
    <location>
        <begin position="114"/>
        <end position="244"/>
    </location>
</feature>
<dbReference type="GO" id="GO:0005789">
    <property type="term" value="C:endoplasmic reticulum membrane"/>
    <property type="evidence" value="ECO:0007669"/>
    <property type="project" value="UniProtKB-SubCell"/>
</dbReference>
<evidence type="ECO:0000259" key="14">
    <source>
        <dbReference type="Pfam" id="PF01529"/>
    </source>
</evidence>
<evidence type="ECO:0000256" key="4">
    <source>
        <dbReference type="ARBA" id="ARBA00022824"/>
    </source>
</evidence>
<evidence type="ECO:0000256" key="3">
    <source>
        <dbReference type="ARBA" id="ARBA00022692"/>
    </source>
</evidence>
<feature type="compositionally biased region" description="Acidic residues" evidence="13">
    <location>
        <begin position="417"/>
        <end position="427"/>
    </location>
</feature>
<dbReference type="Pfam" id="PF01529">
    <property type="entry name" value="DHHC"/>
    <property type="match status" value="1"/>
</dbReference>
<feature type="transmembrane region" description="Helical" evidence="11 12">
    <location>
        <begin position="162"/>
        <end position="182"/>
    </location>
</feature>